<comment type="caution">
    <text evidence="3">The sequence shown here is derived from an EMBL/GenBank/DDBJ whole genome shotgun (WGS) entry which is preliminary data.</text>
</comment>
<dbReference type="Proteomes" id="UP001438707">
    <property type="component" value="Unassembled WGS sequence"/>
</dbReference>
<proteinExistence type="predicted"/>
<feature type="region of interest" description="Disordered" evidence="1">
    <location>
        <begin position="231"/>
        <end position="257"/>
    </location>
</feature>
<evidence type="ECO:0000313" key="4">
    <source>
        <dbReference type="Proteomes" id="UP001438707"/>
    </source>
</evidence>
<reference evidence="3 4" key="1">
    <citation type="journal article" date="2024" name="Nat. Commun.">
        <title>Phylogenomics reveals the evolutionary origins of lichenization in chlorophyte algae.</title>
        <authorList>
            <person name="Puginier C."/>
            <person name="Libourel C."/>
            <person name="Otte J."/>
            <person name="Skaloud P."/>
            <person name="Haon M."/>
            <person name="Grisel S."/>
            <person name="Petersen M."/>
            <person name="Berrin J.G."/>
            <person name="Delaux P.M."/>
            <person name="Dal Grande F."/>
            <person name="Keller J."/>
        </authorList>
    </citation>
    <scope>NUCLEOTIDE SEQUENCE [LARGE SCALE GENOMIC DNA]</scope>
    <source>
        <strain evidence="3 4">SAG 2145</strain>
    </source>
</reference>
<feature type="domain" description="VWFA" evidence="2">
    <location>
        <begin position="448"/>
        <end position="552"/>
    </location>
</feature>
<organism evidence="3 4">
    <name type="scientific">Apatococcus lobatus</name>
    <dbReference type="NCBI Taxonomy" id="904363"/>
    <lineage>
        <taxon>Eukaryota</taxon>
        <taxon>Viridiplantae</taxon>
        <taxon>Chlorophyta</taxon>
        <taxon>core chlorophytes</taxon>
        <taxon>Trebouxiophyceae</taxon>
        <taxon>Chlorellales</taxon>
        <taxon>Chlorellaceae</taxon>
        <taxon>Apatococcus</taxon>
    </lineage>
</organism>
<dbReference type="EMBL" id="JALJOS010000012">
    <property type="protein sequence ID" value="KAK9832407.1"/>
    <property type="molecule type" value="Genomic_DNA"/>
</dbReference>
<keyword evidence="4" id="KW-1185">Reference proteome</keyword>
<evidence type="ECO:0000313" key="3">
    <source>
        <dbReference type="EMBL" id="KAK9832407.1"/>
    </source>
</evidence>
<dbReference type="Pfam" id="PF13519">
    <property type="entry name" value="VWA_2"/>
    <property type="match status" value="1"/>
</dbReference>
<sequence length="677" mass="74831">MSASLGRGLLCLPPSRRPAESVPNPGNPQTSSSRDNNRAARQLVLLKAATSQAPPKSSSEGHTALLHGLGSVGDIAPSHMPWLLRLAHTRARVTGTDSQAALRSSAEGLRTWKMALERGLLPDDDTLLQLGRELNSPFAGRMPEELRWPSEPLRSVLIRSISQLGAAHFAKRYPAVLAALLKSILELTCDYHRTLAGETTRDQPAVSEMGDAFMTVAELIKQEERRRAVRANRMSNGQPKPAAAAEEQESEPDPQEVIRASWAPDRRTAEDLVAAMIEAWRMPILTLSRAGRAFEGLEGLLGSFFDLGGNLWRRKGWEKMDEMRARLEDLKELRDLVRSLGRGGGWGPLRRAPIQYLDMKGRPGLLRTILEAQETRGLTRSDDISRLLPSEAATLARGRKQRAAKLLFFSKVVEKSLQTYERDGWSEFPTQIVPERREVRPTADRGPILLCVDTSGSMRGAREVVAKALALECMRAAKAQERGCYAFCFSGPQEVREVELNQDLGSISNLLDFLESRFNGGSDFNEPVRRCLSRLSDARWANSDILLVSDGELRQPGQEVMRKLSGAKDKLSLRVHGLIVGSPEKKRADPAVLRSLCSHILPSGKLEVLVSEFSSWASVNQDQAMQFDWDDAIGNASRRAAGLKLEAYRQAEIKRKRKEAAIAKREAKAAAKVARAT</sequence>
<dbReference type="Gene3D" id="3.40.50.410">
    <property type="entry name" value="von Willebrand factor, type A domain"/>
    <property type="match status" value="1"/>
</dbReference>
<protein>
    <recommendedName>
        <fullName evidence="2">VWFA domain-containing protein</fullName>
    </recommendedName>
</protein>
<accession>A0AAW1RFJ4</accession>
<dbReference type="SUPFAM" id="SSF53300">
    <property type="entry name" value="vWA-like"/>
    <property type="match status" value="1"/>
</dbReference>
<evidence type="ECO:0000256" key="1">
    <source>
        <dbReference type="SAM" id="MobiDB-lite"/>
    </source>
</evidence>
<dbReference type="GO" id="GO:0005829">
    <property type="term" value="C:cytosol"/>
    <property type="evidence" value="ECO:0007669"/>
    <property type="project" value="TreeGrafter"/>
</dbReference>
<name>A0AAW1RFJ4_9CHLO</name>
<dbReference type="InterPro" id="IPR002035">
    <property type="entry name" value="VWF_A"/>
</dbReference>
<dbReference type="PANTHER" id="PTHR36846">
    <property type="entry name" value="PROTEIN VIAA"/>
    <property type="match status" value="1"/>
</dbReference>
<feature type="region of interest" description="Disordered" evidence="1">
    <location>
        <begin position="1"/>
        <end position="36"/>
    </location>
</feature>
<dbReference type="PANTHER" id="PTHR36846:SF1">
    <property type="entry name" value="PROTEIN VIAA"/>
    <property type="match status" value="1"/>
</dbReference>
<gene>
    <name evidence="3" type="ORF">WJX74_009001</name>
</gene>
<evidence type="ECO:0000259" key="2">
    <source>
        <dbReference type="Pfam" id="PF13519"/>
    </source>
</evidence>
<dbReference type="InterPro" id="IPR036465">
    <property type="entry name" value="vWFA_dom_sf"/>
</dbReference>
<dbReference type="AlphaFoldDB" id="A0AAW1RFJ4"/>